<evidence type="ECO:0000313" key="3">
    <source>
        <dbReference type="Proteomes" id="UP000007110"/>
    </source>
</evidence>
<dbReference type="KEGG" id="spu:105447550"/>
<dbReference type="EnsemblMetazoa" id="XM_011685760">
    <property type="protein sequence ID" value="XP_011684062"/>
    <property type="gene ID" value="LOC105447550"/>
</dbReference>
<dbReference type="AlphaFoldDB" id="A0A7M7HN59"/>
<feature type="region of interest" description="Disordered" evidence="1">
    <location>
        <begin position="278"/>
        <end position="360"/>
    </location>
</feature>
<accession>A0A7M7HN59</accession>
<dbReference type="GeneID" id="105447550"/>
<evidence type="ECO:0000256" key="1">
    <source>
        <dbReference type="SAM" id="MobiDB-lite"/>
    </source>
</evidence>
<dbReference type="RefSeq" id="XP_011684062.2">
    <property type="nucleotide sequence ID" value="XM_011685760.2"/>
</dbReference>
<dbReference type="OrthoDB" id="10329865at2759"/>
<proteinExistence type="predicted"/>
<organism evidence="2 3">
    <name type="scientific">Strongylocentrotus purpuratus</name>
    <name type="common">Purple sea urchin</name>
    <dbReference type="NCBI Taxonomy" id="7668"/>
    <lineage>
        <taxon>Eukaryota</taxon>
        <taxon>Metazoa</taxon>
        <taxon>Echinodermata</taxon>
        <taxon>Eleutherozoa</taxon>
        <taxon>Echinozoa</taxon>
        <taxon>Echinoidea</taxon>
        <taxon>Euechinoidea</taxon>
        <taxon>Echinacea</taxon>
        <taxon>Camarodonta</taxon>
        <taxon>Echinidea</taxon>
        <taxon>Strongylocentrotidae</taxon>
        <taxon>Strongylocentrotus</taxon>
    </lineage>
</organism>
<evidence type="ECO:0000313" key="2">
    <source>
        <dbReference type="EnsemblMetazoa" id="XP_011684062"/>
    </source>
</evidence>
<name>A0A7M7HN59_STRPU</name>
<feature type="compositionally biased region" description="Polar residues" evidence="1">
    <location>
        <begin position="290"/>
        <end position="322"/>
    </location>
</feature>
<dbReference type="OMA" id="DTECLWA"/>
<reference evidence="3" key="1">
    <citation type="submission" date="2015-02" db="EMBL/GenBank/DDBJ databases">
        <title>Genome sequencing for Strongylocentrotus purpuratus.</title>
        <authorList>
            <person name="Murali S."/>
            <person name="Liu Y."/>
            <person name="Vee V."/>
            <person name="English A."/>
            <person name="Wang M."/>
            <person name="Skinner E."/>
            <person name="Han Y."/>
            <person name="Muzny D.M."/>
            <person name="Worley K.C."/>
            <person name="Gibbs R.A."/>
        </authorList>
    </citation>
    <scope>NUCLEOTIDE SEQUENCE</scope>
</reference>
<protein>
    <submittedName>
        <fullName evidence="2">Uncharacterized protein</fullName>
    </submittedName>
</protein>
<sequence length="360" mass="40041">METTELVERKMAVQGHGVSTCSPNYELLTTKVSICSVITIVGKKKVVLLHADSSITGEDIQEIAKGLESDDEDDPKPKISYVCSSKEGYLEIWTDIMCGLLPELCYPQRSRIKFSAGKFSVCSLDESTDGYYHLPRSDLVALVDTECLWASLYFSDSIRFGPILLDTVQDLEEGLIAAGNALSVVHLLSFDGIIKEIQVDAFLQRYWKTTILGRFLEEFSPNLLPSFEGMTHLSVAEFLGKDNAKEEDKKMVEDIVVDYGILVLSFLDTLKDFTYPSAFTPKNGNKETDTGSLPTKPEQAQTSGPQQQARSPRRGSQSTDSLGPSLFEESFKNVKISNDVPPKQARPRRASAIKLFEKKR</sequence>
<dbReference type="InParanoid" id="A0A7M7HN59"/>
<keyword evidence="3" id="KW-1185">Reference proteome</keyword>
<dbReference type="Proteomes" id="UP000007110">
    <property type="component" value="Unassembled WGS sequence"/>
</dbReference>
<reference evidence="2" key="2">
    <citation type="submission" date="2021-01" db="UniProtKB">
        <authorList>
            <consortium name="EnsemblMetazoa"/>
        </authorList>
    </citation>
    <scope>IDENTIFICATION</scope>
</reference>
<feature type="compositionally biased region" description="Basic residues" evidence="1">
    <location>
        <begin position="345"/>
        <end position="360"/>
    </location>
</feature>